<dbReference type="Pfam" id="PF00547">
    <property type="entry name" value="Urease_gamma"/>
    <property type="match status" value="1"/>
</dbReference>
<evidence type="ECO:0000256" key="3">
    <source>
        <dbReference type="ARBA" id="ARBA00022801"/>
    </source>
</evidence>
<dbReference type="InterPro" id="IPR002019">
    <property type="entry name" value="Urease_beta-like"/>
</dbReference>
<dbReference type="NCBIfam" id="TIGR00192">
    <property type="entry name" value="urease_beta"/>
    <property type="match status" value="1"/>
</dbReference>
<evidence type="ECO:0000313" key="6">
    <source>
        <dbReference type="Proteomes" id="UP001500221"/>
    </source>
</evidence>
<dbReference type="SUPFAM" id="SSF51278">
    <property type="entry name" value="Urease, beta-subunit"/>
    <property type="match status" value="1"/>
</dbReference>
<dbReference type="Pfam" id="PF00699">
    <property type="entry name" value="Urease_beta"/>
    <property type="match status" value="1"/>
</dbReference>
<dbReference type="NCBIfam" id="NF009671">
    <property type="entry name" value="PRK13192.1"/>
    <property type="match status" value="1"/>
</dbReference>
<protein>
    <recommendedName>
        <fullName evidence="2">urease</fullName>
        <ecNumber evidence="2">3.5.1.5</ecNumber>
    </recommendedName>
</protein>
<dbReference type="PANTHER" id="PTHR33569:SF1">
    <property type="entry name" value="UREASE"/>
    <property type="match status" value="1"/>
</dbReference>
<keyword evidence="3" id="KW-0378">Hydrolase</keyword>
<evidence type="ECO:0000256" key="4">
    <source>
        <dbReference type="ARBA" id="ARBA00047778"/>
    </source>
</evidence>
<dbReference type="Proteomes" id="UP001500221">
    <property type="component" value="Unassembled WGS sequence"/>
</dbReference>
<dbReference type="Gene3D" id="3.30.280.10">
    <property type="entry name" value="Urease, gamma-like subunit"/>
    <property type="match status" value="1"/>
</dbReference>
<comment type="caution">
    <text evidence="5">The sequence shown here is derived from an EMBL/GenBank/DDBJ whole genome shotgun (WGS) entry which is preliminary data.</text>
</comment>
<gene>
    <name evidence="5" type="ORF">GCM10023340_42140</name>
</gene>
<sequence>MNLTPAEVEKLLLSVAGMVARDRLARGVRLNHPEAIAVLSTWVIERAREGALVTDLMEQGRTVLGPDDVMDGVAAMLHDVQVEATFPDGRKLVTIHDPIDGGAHGSGSEGPGAVRVGEGTVELNAGRERRTIVVENTGDRPIQIGSHLHLPDANAALAFDRAAARGFRLDVPSGTSQRFEPGASREVPIVALGGERRVPGIQPGKTDSEAAL</sequence>
<organism evidence="5 6">
    <name type="scientific">Nocardioides marinquilinus</name>
    <dbReference type="NCBI Taxonomy" id="1210400"/>
    <lineage>
        <taxon>Bacteria</taxon>
        <taxon>Bacillati</taxon>
        <taxon>Actinomycetota</taxon>
        <taxon>Actinomycetes</taxon>
        <taxon>Propionibacteriales</taxon>
        <taxon>Nocardioidaceae</taxon>
        <taxon>Nocardioides</taxon>
    </lineage>
</organism>
<dbReference type="EMBL" id="BAABKG010000006">
    <property type="protein sequence ID" value="GAA5155831.1"/>
    <property type="molecule type" value="Genomic_DNA"/>
</dbReference>
<dbReference type="SUPFAM" id="SSF54111">
    <property type="entry name" value="Urease, gamma-subunit"/>
    <property type="match status" value="1"/>
</dbReference>
<dbReference type="InterPro" id="IPR002026">
    <property type="entry name" value="Urease_gamma/gamma-beta_su"/>
</dbReference>
<dbReference type="NCBIfam" id="TIGR00193">
    <property type="entry name" value="urease_gam"/>
    <property type="match status" value="1"/>
</dbReference>
<dbReference type="InterPro" id="IPR036463">
    <property type="entry name" value="Urease_gamma_sf"/>
</dbReference>
<accession>A0ABP9Q654</accession>
<proteinExistence type="predicted"/>
<reference evidence="6" key="1">
    <citation type="journal article" date="2019" name="Int. J. Syst. Evol. Microbiol.">
        <title>The Global Catalogue of Microorganisms (GCM) 10K type strain sequencing project: providing services to taxonomists for standard genome sequencing and annotation.</title>
        <authorList>
            <consortium name="The Broad Institute Genomics Platform"/>
            <consortium name="The Broad Institute Genome Sequencing Center for Infectious Disease"/>
            <person name="Wu L."/>
            <person name="Ma J."/>
        </authorList>
    </citation>
    <scope>NUCLEOTIDE SEQUENCE [LARGE SCALE GENOMIC DNA]</scope>
    <source>
        <strain evidence="6">JCM 18459</strain>
    </source>
</reference>
<dbReference type="RefSeq" id="WP_345463614.1">
    <property type="nucleotide sequence ID" value="NZ_BAABKG010000006.1"/>
</dbReference>
<dbReference type="NCBIfam" id="NF009712">
    <property type="entry name" value="PRK13241.1"/>
    <property type="match status" value="1"/>
</dbReference>
<keyword evidence="6" id="KW-1185">Reference proteome</keyword>
<name>A0ABP9Q654_9ACTN</name>
<evidence type="ECO:0000256" key="1">
    <source>
        <dbReference type="ARBA" id="ARBA00004897"/>
    </source>
</evidence>
<dbReference type="InterPro" id="IPR050069">
    <property type="entry name" value="Urease_subunit"/>
</dbReference>
<comment type="pathway">
    <text evidence="1">Nitrogen metabolism; urea degradation; CO(2) and NH(3) from urea (urease route): step 1/1.</text>
</comment>
<dbReference type="CDD" id="cd00390">
    <property type="entry name" value="Urease_gamma"/>
    <property type="match status" value="1"/>
</dbReference>
<dbReference type="EC" id="3.5.1.5" evidence="2"/>
<dbReference type="Gene3D" id="2.10.150.10">
    <property type="entry name" value="Urease, beta subunit"/>
    <property type="match status" value="1"/>
</dbReference>
<comment type="catalytic activity">
    <reaction evidence="4">
        <text>urea + 2 H2O + H(+) = hydrogencarbonate + 2 NH4(+)</text>
        <dbReference type="Rhea" id="RHEA:20557"/>
        <dbReference type="ChEBI" id="CHEBI:15377"/>
        <dbReference type="ChEBI" id="CHEBI:15378"/>
        <dbReference type="ChEBI" id="CHEBI:16199"/>
        <dbReference type="ChEBI" id="CHEBI:17544"/>
        <dbReference type="ChEBI" id="CHEBI:28938"/>
        <dbReference type="EC" id="3.5.1.5"/>
    </reaction>
</comment>
<dbReference type="PANTHER" id="PTHR33569">
    <property type="entry name" value="UREASE"/>
    <property type="match status" value="1"/>
</dbReference>
<dbReference type="InterPro" id="IPR036461">
    <property type="entry name" value="Urease_betasu_sf"/>
</dbReference>
<evidence type="ECO:0000256" key="2">
    <source>
        <dbReference type="ARBA" id="ARBA00012934"/>
    </source>
</evidence>
<evidence type="ECO:0000313" key="5">
    <source>
        <dbReference type="EMBL" id="GAA5155831.1"/>
    </source>
</evidence>